<keyword evidence="3" id="KW-1185">Reference proteome</keyword>
<organism evidence="2 3">
    <name type="scientific">Olea europaea subsp. europaea</name>
    <dbReference type="NCBI Taxonomy" id="158383"/>
    <lineage>
        <taxon>Eukaryota</taxon>
        <taxon>Viridiplantae</taxon>
        <taxon>Streptophyta</taxon>
        <taxon>Embryophyta</taxon>
        <taxon>Tracheophyta</taxon>
        <taxon>Spermatophyta</taxon>
        <taxon>Magnoliopsida</taxon>
        <taxon>eudicotyledons</taxon>
        <taxon>Gunneridae</taxon>
        <taxon>Pentapetalae</taxon>
        <taxon>asterids</taxon>
        <taxon>lamiids</taxon>
        <taxon>Lamiales</taxon>
        <taxon>Oleaceae</taxon>
        <taxon>Oleeae</taxon>
        <taxon>Olea</taxon>
    </lineage>
</organism>
<evidence type="ECO:0000256" key="1">
    <source>
        <dbReference type="SAM" id="SignalP"/>
    </source>
</evidence>
<feature type="signal peptide" evidence="1">
    <location>
        <begin position="1"/>
        <end position="20"/>
    </location>
</feature>
<name>A0A8S0VFZ6_OLEEU</name>
<sequence>MKFSSFFLIAILFLQGFAEALTLNDAPGSPTQVEEPGNLGSLLKKSPHPKISNILRCFIPKSHIHLNTDSNFLTNLYNNTQIAVMNAQEDAASHQERMCAIAHVKLVARDAIACRQELMATKMCVPAMLINEHTEISPSVLR</sequence>
<proteinExistence type="predicted"/>
<gene>
    <name evidence="2" type="ORF">OLEA9_A070910</name>
</gene>
<dbReference type="Gramene" id="OE9A070910T1">
    <property type="protein sequence ID" value="OE9A070910C1"/>
    <property type="gene ID" value="OE9A070910"/>
</dbReference>
<reference evidence="2 3" key="1">
    <citation type="submission" date="2019-12" db="EMBL/GenBank/DDBJ databases">
        <authorList>
            <person name="Alioto T."/>
            <person name="Alioto T."/>
            <person name="Gomez Garrido J."/>
        </authorList>
    </citation>
    <scope>NUCLEOTIDE SEQUENCE [LARGE SCALE GENOMIC DNA]</scope>
</reference>
<evidence type="ECO:0000313" key="3">
    <source>
        <dbReference type="Proteomes" id="UP000594638"/>
    </source>
</evidence>
<accession>A0A8S0VFZ6</accession>
<comment type="caution">
    <text evidence="2">The sequence shown here is derived from an EMBL/GenBank/DDBJ whole genome shotgun (WGS) entry which is preliminary data.</text>
</comment>
<keyword evidence="1" id="KW-0732">Signal</keyword>
<protein>
    <submittedName>
        <fullName evidence="2">Uncharacterized protein</fullName>
    </submittedName>
</protein>
<evidence type="ECO:0000313" key="2">
    <source>
        <dbReference type="EMBL" id="CAA3029948.1"/>
    </source>
</evidence>
<dbReference type="EMBL" id="CACTIH010009341">
    <property type="protein sequence ID" value="CAA3029948.1"/>
    <property type="molecule type" value="Genomic_DNA"/>
</dbReference>
<dbReference type="Proteomes" id="UP000594638">
    <property type="component" value="Unassembled WGS sequence"/>
</dbReference>
<dbReference type="AlphaFoldDB" id="A0A8S0VFZ6"/>
<feature type="chain" id="PRO_5035756846" evidence="1">
    <location>
        <begin position="21"/>
        <end position="142"/>
    </location>
</feature>